<protein>
    <submittedName>
        <fullName evidence="1">Uncharacterized protein</fullName>
    </submittedName>
</protein>
<evidence type="ECO:0000313" key="2">
    <source>
        <dbReference type="Proteomes" id="UP000509510"/>
    </source>
</evidence>
<proteinExistence type="predicted"/>
<evidence type="ECO:0000313" key="1">
    <source>
        <dbReference type="EMBL" id="QKX59430.1"/>
    </source>
</evidence>
<reference evidence="2" key="1">
    <citation type="submission" date="2020-06" db="EMBL/GenBank/DDBJ databases">
        <title>A chromosome-scale genome assembly of Talaromyces rugulosus W13939.</title>
        <authorList>
            <person name="Wang B."/>
            <person name="Guo L."/>
            <person name="Ye K."/>
            <person name="Wang L."/>
        </authorList>
    </citation>
    <scope>NUCLEOTIDE SEQUENCE [LARGE SCALE GENOMIC DNA]</scope>
    <source>
        <strain evidence="2">W13939</strain>
    </source>
</reference>
<organism evidence="1 2">
    <name type="scientific">Talaromyces rugulosus</name>
    <name type="common">Penicillium rugulosum</name>
    <dbReference type="NCBI Taxonomy" id="121627"/>
    <lineage>
        <taxon>Eukaryota</taxon>
        <taxon>Fungi</taxon>
        <taxon>Dikarya</taxon>
        <taxon>Ascomycota</taxon>
        <taxon>Pezizomycotina</taxon>
        <taxon>Eurotiomycetes</taxon>
        <taxon>Eurotiomycetidae</taxon>
        <taxon>Eurotiales</taxon>
        <taxon>Trichocomaceae</taxon>
        <taxon>Talaromyces</taxon>
        <taxon>Talaromyces sect. Islandici</taxon>
    </lineage>
</organism>
<keyword evidence="2" id="KW-1185">Reference proteome</keyword>
<dbReference type="RefSeq" id="XP_035345608.1">
    <property type="nucleotide sequence ID" value="XM_035489715.1"/>
</dbReference>
<accession>A0A7H8QZB0</accession>
<dbReference type="OrthoDB" id="10354458at2759"/>
<gene>
    <name evidence="1" type="ORF">TRUGW13939_06564</name>
</gene>
<dbReference type="Proteomes" id="UP000509510">
    <property type="component" value="Chromosome III"/>
</dbReference>
<dbReference type="AlphaFoldDB" id="A0A7H8QZB0"/>
<sequence length="147" mass="16491">MGDTDDIVQKLQQLHLTQPALRPNPAYFFPNILPIEIYLAHRGTPPLVPQSCLGGMQELEKLREQIFCSVGESLKALLRGSLCGRLRDARFNIIPWQDCVTPCVVIVVESSTVLDWCELEGQIRALLAKSVARSTLVFEVRFEIAND</sequence>
<dbReference type="EMBL" id="CP055900">
    <property type="protein sequence ID" value="QKX59430.1"/>
    <property type="molecule type" value="Genomic_DNA"/>
</dbReference>
<dbReference type="KEGG" id="trg:TRUGW13939_06564"/>
<name>A0A7H8QZB0_TALRU</name>
<dbReference type="GeneID" id="55994059"/>